<dbReference type="EMBL" id="CAMXCT020002837">
    <property type="protein sequence ID" value="CAL1154166.1"/>
    <property type="molecule type" value="Genomic_DNA"/>
</dbReference>
<evidence type="ECO:0000313" key="1">
    <source>
        <dbReference type="EMBL" id="CAI4000791.1"/>
    </source>
</evidence>
<dbReference type="EMBL" id="CAMXCT010002837">
    <property type="protein sequence ID" value="CAI4000791.1"/>
    <property type="molecule type" value="Genomic_DNA"/>
</dbReference>
<name>A0A9P1G5X1_9DINO</name>
<gene>
    <name evidence="1" type="ORF">C1SCF055_LOCUS26882</name>
</gene>
<evidence type="ECO:0000313" key="2">
    <source>
        <dbReference type="EMBL" id="CAL1154166.1"/>
    </source>
</evidence>
<comment type="caution">
    <text evidence="1">The sequence shown here is derived from an EMBL/GenBank/DDBJ whole genome shotgun (WGS) entry which is preliminary data.</text>
</comment>
<evidence type="ECO:0000313" key="3">
    <source>
        <dbReference type="Proteomes" id="UP001152797"/>
    </source>
</evidence>
<dbReference type="Proteomes" id="UP001152797">
    <property type="component" value="Unassembled WGS sequence"/>
</dbReference>
<sequence length="129" mass="13794">MRCLHGSPSIHMAGNAACWRAGFSYASCCGKPGGNPECFDALYTYEVCCLNSDSQAVNALPHDCHLNDDLQSLPLKTRCLGTPGGLSKADWDVFFLAHQLSQTLGSSYKGWPDLPLLLSKANASGSVLE</sequence>
<feature type="non-terminal residue" evidence="1">
    <location>
        <position position="1"/>
    </location>
</feature>
<proteinExistence type="predicted"/>
<organism evidence="1">
    <name type="scientific">Cladocopium goreaui</name>
    <dbReference type="NCBI Taxonomy" id="2562237"/>
    <lineage>
        <taxon>Eukaryota</taxon>
        <taxon>Sar</taxon>
        <taxon>Alveolata</taxon>
        <taxon>Dinophyceae</taxon>
        <taxon>Suessiales</taxon>
        <taxon>Symbiodiniaceae</taxon>
        <taxon>Cladocopium</taxon>
    </lineage>
</organism>
<reference evidence="1" key="1">
    <citation type="submission" date="2022-10" db="EMBL/GenBank/DDBJ databases">
        <authorList>
            <person name="Chen Y."/>
            <person name="Dougan E. K."/>
            <person name="Chan C."/>
            <person name="Rhodes N."/>
            <person name="Thang M."/>
        </authorList>
    </citation>
    <scope>NUCLEOTIDE SEQUENCE</scope>
</reference>
<reference evidence="2" key="2">
    <citation type="submission" date="2024-04" db="EMBL/GenBank/DDBJ databases">
        <authorList>
            <person name="Chen Y."/>
            <person name="Shah S."/>
            <person name="Dougan E. K."/>
            <person name="Thang M."/>
            <person name="Chan C."/>
        </authorList>
    </citation>
    <scope>NUCLEOTIDE SEQUENCE [LARGE SCALE GENOMIC DNA]</scope>
</reference>
<dbReference type="EMBL" id="CAMXCT030002837">
    <property type="protein sequence ID" value="CAL4788103.1"/>
    <property type="molecule type" value="Genomic_DNA"/>
</dbReference>
<keyword evidence="3" id="KW-1185">Reference proteome</keyword>
<accession>A0A9P1G5X1</accession>
<protein>
    <submittedName>
        <fullName evidence="1">Uncharacterized protein</fullName>
    </submittedName>
</protein>
<dbReference type="AlphaFoldDB" id="A0A9P1G5X1"/>